<protein>
    <submittedName>
        <fullName evidence="1">Uncharacterized protein</fullName>
    </submittedName>
</protein>
<sequence length="246" mass="26847">MELTQDIGQLQDDVQDINTELARQTHFRGYFTTNDEILALTGVSKGDQAYSAKDLLVWIYDTSLYETDQIVPDQVTPASDSLPQESIVTGYAGINTEYSRSNHKHSLQVSSLLPAKDTATCEEGTANSYARSDHTLHLNLNNGVPLKDTGTGTAGISNIYSCDTHQHSLNIDPTSTNVSLINVTAAANGISDYYCINIHVNPQQLTYDENITATKFIKTGGTDNEILLGDGTTKNISFCKQIISSY</sequence>
<organism evidence="1 2">
    <name type="scientific">Streblomastix strix</name>
    <dbReference type="NCBI Taxonomy" id="222440"/>
    <lineage>
        <taxon>Eukaryota</taxon>
        <taxon>Metamonada</taxon>
        <taxon>Preaxostyla</taxon>
        <taxon>Oxymonadida</taxon>
        <taxon>Streblomastigidae</taxon>
        <taxon>Streblomastix</taxon>
    </lineage>
</organism>
<gene>
    <name evidence="1" type="ORF">EZS28_027380</name>
</gene>
<dbReference type="Proteomes" id="UP000324800">
    <property type="component" value="Unassembled WGS sequence"/>
</dbReference>
<accession>A0A5J4V3N2</accession>
<proteinExistence type="predicted"/>
<evidence type="ECO:0000313" key="2">
    <source>
        <dbReference type="Proteomes" id="UP000324800"/>
    </source>
</evidence>
<name>A0A5J4V3N2_9EUKA</name>
<evidence type="ECO:0000313" key="1">
    <source>
        <dbReference type="EMBL" id="KAA6377093.1"/>
    </source>
</evidence>
<reference evidence="1 2" key="1">
    <citation type="submission" date="2019-03" db="EMBL/GenBank/DDBJ databases">
        <title>Single cell metagenomics reveals metabolic interactions within the superorganism composed of flagellate Streblomastix strix and complex community of Bacteroidetes bacteria on its surface.</title>
        <authorList>
            <person name="Treitli S.C."/>
            <person name="Kolisko M."/>
            <person name="Husnik F."/>
            <person name="Keeling P."/>
            <person name="Hampl V."/>
        </authorList>
    </citation>
    <scope>NUCLEOTIDE SEQUENCE [LARGE SCALE GENOMIC DNA]</scope>
    <source>
        <strain evidence="1">ST1C</strain>
    </source>
</reference>
<dbReference type="AlphaFoldDB" id="A0A5J4V3N2"/>
<dbReference type="EMBL" id="SNRW01010051">
    <property type="protein sequence ID" value="KAA6377093.1"/>
    <property type="molecule type" value="Genomic_DNA"/>
</dbReference>
<comment type="caution">
    <text evidence="1">The sequence shown here is derived from an EMBL/GenBank/DDBJ whole genome shotgun (WGS) entry which is preliminary data.</text>
</comment>